<dbReference type="InterPro" id="IPR033134">
    <property type="entry name" value="Asp/Glu_racemase_AS_2"/>
</dbReference>
<dbReference type="InterPro" id="IPR001920">
    <property type="entry name" value="Asp/Glu_race"/>
</dbReference>
<dbReference type="Pfam" id="PF01177">
    <property type="entry name" value="Asp_Glu_race"/>
    <property type="match status" value="1"/>
</dbReference>
<keyword evidence="6 7" id="KW-0961">Cell wall biogenesis/degradation</keyword>
<comment type="similarity">
    <text evidence="7">Belongs to the aspartate/glutamate racemases family.</text>
</comment>
<dbReference type="PROSITE" id="PS00923">
    <property type="entry name" value="ASP_GLU_RACEMASE_1"/>
    <property type="match status" value="1"/>
</dbReference>
<evidence type="ECO:0000313" key="9">
    <source>
        <dbReference type="Proteomes" id="UP000234456"/>
    </source>
</evidence>
<dbReference type="SUPFAM" id="SSF53681">
    <property type="entry name" value="Aspartate/glutamate racemase"/>
    <property type="match status" value="2"/>
</dbReference>
<feature type="active site" description="Proton donor/acceptor" evidence="7">
    <location>
        <position position="186"/>
    </location>
</feature>
<dbReference type="EMBL" id="PKQE01000009">
    <property type="protein sequence ID" value="PLC39908.1"/>
    <property type="molecule type" value="Genomic_DNA"/>
</dbReference>
<organism evidence="8 9">
    <name type="scientific">Ralstonia pickettii</name>
    <name type="common">Burkholderia pickettii</name>
    <dbReference type="NCBI Taxonomy" id="329"/>
    <lineage>
        <taxon>Bacteria</taxon>
        <taxon>Pseudomonadati</taxon>
        <taxon>Pseudomonadota</taxon>
        <taxon>Betaproteobacteria</taxon>
        <taxon>Burkholderiales</taxon>
        <taxon>Burkholderiaceae</taxon>
        <taxon>Ralstonia</taxon>
    </lineage>
</organism>
<dbReference type="InterPro" id="IPR018187">
    <property type="entry name" value="Asp/Glu_racemase_AS_1"/>
</dbReference>
<evidence type="ECO:0000256" key="6">
    <source>
        <dbReference type="ARBA" id="ARBA00023316"/>
    </source>
</evidence>
<feature type="binding site" evidence="7">
    <location>
        <begin position="77"/>
        <end position="78"/>
    </location>
    <ligand>
        <name>substrate</name>
    </ligand>
</feature>
<dbReference type="PANTHER" id="PTHR21198:SF2">
    <property type="entry name" value="GLUTAMATE RACEMASE"/>
    <property type="match status" value="1"/>
</dbReference>
<evidence type="ECO:0000313" key="8">
    <source>
        <dbReference type="EMBL" id="PLC39908.1"/>
    </source>
</evidence>
<evidence type="ECO:0000256" key="2">
    <source>
        <dbReference type="ARBA" id="ARBA00013090"/>
    </source>
</evidence>
<dbReference type="PANTHER" id="PTHR21198">
    <property type="entry name" value="GLUTAMATE RACEMASE"/>
    <property type="match status" value="1"/>
</dbReference>
<reference evidence="8 9" key="1">
    <citation type="submission" date="2017-12" db="EMBL/GenBank/DDBJ databases">
        <title>Draft genome sequence of Ralstonia pickettii 52.</title>
        <authorList>
            <person name="Zheng B."/>
        </authorList>
    </citation>
    <scope>NUCLEOTIDE SEQUENCE [LARGE SCALE GENOMIC DNA]</scope>
    <source>
        <strain evidence="8 9">52</strain>
    </source>
</reference>
<feature type="binding site" evidence="7">
    <location>
        <begin position="13"/>
        <end position="14"/>
    </location>
    <ligand>
        <name>substrate</name>
    </ligand>
</feature>
<dbReference type="RefSeq" id="WP_102067542.1">
    <property type="nucleotide sequence ID" value="NZ_PKQE01000009.1"/>
</dbReference>
<dbReference type="GO" id="GO:0009252">
    <property type="term" value="P:peptidoglycan biosynthetic process"/>
    <property type="evidence" value="ECO:0007669"/>
    <property type="project" value="UniProtKB-UniRule"/>
</dbReference>
<comment type="catalytic activity">
    <reaction evidence="1 7">
        <text>L-glutamate = D-glutamate</text>
        <dbReference type="Rhea" id="RHEA:12813"/>
        <dbReference type="ChEBI" id="CHEBI:29985"/>
        <dbReference type="ChEBI" id="CHEBI:29986"/>
        <dbReference type="EC" id="5.1.1.3"/>
    </reaction>
</comment>
<dbReference type="EC" id="5.1.1.3" evidence="2 7"/>
<dbReference type="GO" id="GO:0071555">
    <property type="term" value="P:cell wall organization"/>
    <property type="evidence" value="ECO:0007669"/>
    <property type="project" value="UniProtKB-KW"/>
</dbReference>
<protein>
    <recommendedName>
        <fullName evidence="2 7">Glutamate racemase</fullName>
        <ecNumber evidence="2 7">5.1.1.3</ecNumber>
    </recommendedName>
</protein>
<gene>
    <name evidence="7" type="primary">murI</name>
    <name evidence="8" type="ORF">C0Q88_24725</name>
</gene>
<dbReference type="AlphaFoldDB" id="A0A2N4TJP4"/>
<evidence type="ECO:0000256" key="5">
    <source>
        <dbReference type="ARBA" id="ARBA00023235"/>
    </source>
</evidence>
<feature type="binding site" evidence="7">
    <location>
        <begin position="187"/>
        <end position="188"/>
    </location>
    <ligand>
        <name>substrate</name>
    </ligand>
</feature>
<keyword evidence="5 7" id="KW-0413">Isomerase</keyword>
<dbReference type="OrthoDB" id="9801055at2"/>
<evidence type="ECO:0000256" key="7">
    <source>
        <dbReference type="HAMAP-Rule" id="MF_00258"/>
    </source>
</evidence>
<comment type="pathway">
    <text evidence="7">Cell wall biogenesis; peptidoglycan biosynthesis.</text>
</comment>
<evidence type="ECO:0000256" key="4">
    <source>
        <dbReference type="ARBA" id="ARBA00022984"/>
    </source>
</evidence>
<dbReference type="HAMAP" id="MF_00258">
    <property type="entry name" value="Glu_racemase"/>
    <property type="match status" value="1"/>
</dbReference>
<dbReference type="InterPro" id="IPR015942">
    <property type="entry name" value="Asp/Glu/hydantoin_racemase"/>
</dbReference>
<comment type="caution">
    <text evidence="8">The sequence shown here is derived from an EMBL/GenBank/DDBJ whole genome shotgun (WGS) entry which is preliminary data.</text>
</comment>
<feature type="binding site" evidence="7">
    <location>
        <begin position="45"/>
        <end position="46"/>
    </location>
    <ligand>
        <name>substrate</name>
    </ligand>
</feature>
<name>A0A2N4TJP4_RALPI</name>
<comment type="function">
    <text evidence="7">Provides the (R)-glutamate required for cell wall biosynthesis.</text>
</comment>
<keyword evidence="4 7" id="KW-0573">Peptidoglycan synthesis</keyword>
<dbReference type="GO" id="GO:0008881">
    <property type="term" value="F:glutamate racemase activity"/>
    <property type="evidence" value="ECO:0007669"/>
    <property type="project" value="UniProtKB-UniRule"/>
</dbReference>
<dbReference type="Gene3D" id="3.40.50.1860">
    <property type="match status" value="2"/>
</dbReference>
<evidence type="ECO:0000256" key="3">
    <source>
        <dbReference type="ARBA" id="ARBA00022960"/>
    </source>
</evidence>
<dbReference type="UniPathway" id="UPA00219"/>
<dbReference type="Proteomes" id="UP000234456">
    <property type="component" value="Unassembled WGS sequence"/>
</dbReference>
<evidence type="ECO:0000256" key="1">
    <source>
        <dbReference type="ARBA" id="ARBA00001602"/>
    </source>
</evidence>
<dbReference type="InterPro" id="IPR004391">
    <property type="entry name" value="Glu_race"/>
</dbReference>
<dbReference type="PROSITE" id="PS00924">
    <property type="entry name" value="ASP_GLU_RACEMASE_2"/>
    <property type="match status" value="1"/>
</dbReference>
<sequence>MTTRAQAPVGVFDSGLGGLSVLRAIRAELPAESLLYLADSRHAPYGEKSPEYIAHRTLRVCEWLVDQGCKALVIACNTATAQAVHVLREKLAVPVIGVEPGLKPAVATSKSRVVGVLATESTLRSEKFARLLAAASGDCQVLSQPGYGLVPLIERGDTHSPAVLELLQAYLQPMLDANADTLVLGCTHYPFLEDAIREIAGDRLTLIDTGHAVARHLGRTLTAAGLPASGQAASPRFMSTGDVLPLQAMVAALLGEAPMAQRVDIGDAPLPPAATSLASQAE</sequence>
<dbReference type="FunFam" id="3.40.50.1860:FF:000001">
    <property type="entry name" value="Glutamate racemase"/>
    <property type="match status" value="1"/>
</dbReference>
<keyword evidence="3 7" id="KW-0133">Cell shape</keyword>
<accession>A0A2N4TJP4</accession>
<dbReference type="NCBIfam" id="TIGR00067">
    <property type="entry name" value="glut_race"/>
    <property type="match status" value="1"/>
</dbReference>
<feature type="active site" description="Proton donor/acceptor" evidence="7">
    <location>
        <position position="76"/>
    </location>
</feature>
<dbReference type="GO" id="GO:0008360">
    <property type="term" value="P:regulation of cell shape"/>
    <property type="evidence" value="ECO:0007669"/>
    <property type="project" value="UniProtKB-KW"/>
</dbReference>
<proteinExistence type="inferred from homology"/>